<keyword evidence="2" id="KW-1185">Reference proteome</keyword>
<reference evidence="1 2" key="1">
    <citation type="submission" date="2024-04" db="EMBL/GenBank/DDBJ databases">
        <authorList>
            <person name="Rising A."/>
            <person name="Reimegard J."/>
            <person name="Sonavane S."/>
            <person name="Akerstrom W."/>
            <person name="Nylinder S."/>
            <person name="Hedman E."/>
            <person name="Kallberg Y."/>
        </authorList>
    </citation>
    <scope>NUCLEOTIDE SEQUENCE [LARGE SCALE GENOMIC DNA]</scope>
</reference>
<organism evidence="1 2">
    <name type="scientific">Larinioides sclopetarius</name>
    <dbReference type="NCBI Taxonomy" id="280406"/>
    <lineage>
        <taxon>Eukaryota</taxon>
        <taxon>Metazoa</taxon>
        <taxon>Ecdysozoa</taxon>
        <taxon>Arthropoda</taxon>
        <taxon>Chelicerata</taxon>
        <taxon>Arachnida</taxon>
        <taxon>Araneae</taxon>
        <taxon>Araneomorphae</taxon>
        <taxon>Entelegynae</taxon>
        <taxon>Araneoidea</taxon>
        <taxon>Araneidae</taxon>
        <taxon>Larinioides</taxon>
    </lineage>
</organism>
<gene>
    <name evidence="1" type="ORF">LARSCL_LOCUS21230</name>
</gene>
<proteinExistence type="predicted"/>
<sequence>MGILKLIHARKLKARIDEAFSSQINTTKPEECCSNSVQKPSLAASQTESSVDSLENSIPVIGRNSVFEVPYGKFPKSALKKLEKAERPTPAESHAEKLVGFPVSERFEKAVSNKIPELFSFLKNEAAKNPKIAAVDFQSQHLNYVPALAAYFEEDCNVIFKIFEENKSLHEVQDEAPLTPFIACIGNPYQMDPVCTVLVEKVPFEPMIPSTLGSYLFTFSV</sequence>
<dbReference type="AlphaFoldDB" id="A0AAV2BSH6"/>
<dbReference type="EMBL" id="CAXIEN010000490">
    <property type="protein sequence ID" value="CAL1299228.1"/>
    <property type="molecule type" value="Genomic_DNA"/>
</dbReference>
<evidence type="ECO:0000313" key="2">
    <source>
        <dbReference type="Proteomes" id="UP001497382"/>
    </source>
</evidence>
<evidence type="ECO:0000313" key="1">
    <source>
        <dbReference type="EMBL" id="CAL1299228.1"/>
    </source>
</evidence>
<protein>
    <submittedName>
        <fullName evidence="1">Uncharacterized protein</fullName>
    </submittedName>
</protein>
<accession>A0AAV2BSH6</accession>
<dbReference type="Proteomes" id="UP001497382">
    <property type="component" value="Unassembled WGS sequence"/>
</dbReference>
<comment type="caution">
    <text evidence="1">The sequence shown here is derived from an EMBL/GenBank/DDBJ whole genome shotgun (WGS) entry which is preliminary data.</text>
</comment>
<name>A0AAV2BSH6_9ARAC</name>